<proteinExistence type="predicted"/>
<reference evidence="1 2" key="1">
    <citation type="submission" date="2014-08" db="EMBL/GenBank/DDBJ databases">
        <title>Whole genome shotgun sequence of Sphingomonas paucimobilis NBRC 13935.</title>
        <authorList>
            <person name="Hosoyama A."/>
            <person name="Hashimoto M."/>
            <person name="Hosoyama Y."/>
            <person name="Noguchi M."/>
            <person name="Uohara A."/>
            <person name="Ohji S."/>
            <person name="Katano-Makiyama Y."/>
            <person name="Ichikawa N."/>
            <person name="Kimura A."/>
            <person name="Yamazoe A."/>
            <person name="Fujita N."/>
        </authorList>
    </citation>
    <scope>NUCLEOTIDE SEQUENCE [LARGE SCALE GENOMIC DNA]</scope>
    <source>
        <strain evidence="1 2">NBRC 13935</strain>
    </source>
</reference>
<dbReference type="GeneID" id="78527711"/>
<dbReference type="Gene3D" id="2.130.10.10">
    <property type="entry name" value="YVTN repeat-like/Quinoprotein amine dehydrogenase"/>
    <property type="match status" value="3"/>
</dbReference>
<dbReference type="CDD" id="cd15482">
    <property type="entry name" value="Sialidase_non-viral"/>
    <property type="match status" value="1"/>
</dbReference>
<evidence type="ECO:0000313" key="2">
    <source>
        <dbReference type="Proteomes" id="UP000032025"/>
    </source>
</evidence>
<comment type="caution">
    <text evidence="1">The sequence shown here is derived from an EMBL/GenBank/DDBJ whole genome shotgun (WGS) entry which is preliminary data.</text>
</comment>
<gene>
    <name evidence="1" type="ORF">SP6_61_00580</name>
</gene>
<dbReference type="PANTHER" id="PTHR43739:SF5">
    <property type="entry name" value="EXO-ALPHA-SIALIDASE"/>
    <property type="match status" value="1"/>
</dbReference>
<dbReference type="SUPFAM" id="SSF110296">
    <property type="entry name" value="Oligoxyloglucan reducing end-specific cellobiohydrolase"/>
    <property type="match status" value="1"/>
</dbReference>
<sequence>MATEKTLLVSTDGQAVMRSHDDGETWHRIGIDQDLEYDDRVRCLLADPRDPQSIFAGAERGLFHSKDCGVTWSRVDGALNDMAVWKLAVAPGNPDIMYAGTGSPTPSIFFRSTDAGRTWERTALQMPAKCAGVSRPRMLALAVDPDNALDVWAGVEEGGLFHSTNGGTDWERLDTSWPTAAGNSDIHNIIVLPGTPKVVLALVVNALYRSEDGGKTWTRAGAKDSWGMRYSRFLLKKTDSDELFLGIGDGTPGTIGALLRSTDKGATFHPVELPVRPNSCLWAAGGNAADPDFLLIGTKFGDLFSSRDGGRSWQKEWREFNEITDITWLPRVPAYQGSVHVHA</sequence>
<dbReference type="AlphaFoldDB" id="A0A0C9N816"/>
<organism evidence="1 2">
    <name type="scientific">Sphingomonas paucimobilis NBRC 13935</name>
    <dbReference type="NCBI Taxonomy" id="1219050"/>
    <lineage>
        <taxon>Bacteria</taxon>
        <taxon>Pseudomonadati</taxon>
        <taxon>Pseudomonadota</taxon>
        <taxon>Alphaproteobacteria</taxon>
        <taxon>Sphingomonadales</taxon>
        <taxon>Sphingomonadaceae</taxon>
        <taxon>Sphingomonas</taxon>
    </lineage>
</organism>
<name>A0A0C9N816_SPHPI</name>
<dbReference type="PANTHER" id="PTHR43739">
    <property type="entry name" value="XYLOGLUCANASE (EUROFUNG)"/>
    <property type="match status" value="1"/>
</dbReference>
<evidence type="ECO:0000313" key="1">
    <source>
        <dbReference type="EMBL" id="GAN15609.1"/>
    </source>
</evidence>
<dbReference type="EMBL" id="BBJS01000061">
    <property type="protein sequence ID" value="GAN15609.1"/>
    <property type="molecule type" value="Genomic_DNA"/>
</dbReference>
<accession>A0A0C9N816</accession>
<dbReference type="Proteomes" id="UP000032025">
    <property type="component" value="Unassembled WGS sequence"/>
</dbReference>
<dbReference type="InterPro" id="IPR052025">
    <property type="entry name" value="Xyloglucanase_GH74"/>
</dbReference>
<keyword evidence="2" id="KW-1185">Reference proteome</keyword>
<dbReference type="GO" id="GO:0010411">
    <property type="term" value="P:xyloglucan metabolic process"/>
    <property type="evidence" value="ECO:0007669"/>
    <property type="project" value="TreeGrafter"/>
</dbReference>
<protein>
    <submittedName>
        <fullName evidence="1">DNA, contig: SP661</fullName>
    </submittedName>
</protein>
<dbReference type="RefSeq" id="WP_007405598.1">
    <property type="nucleotide sequence ID" value="NZ_BBJS01000061.1"/>
</dbReference>
<dbReference type="InterPro" id="IPR015943">
    <property type="entry name" value="WD40/YVTN_repeat-like_dom_sf"/>
</dbReference>